<reference evidence="1" key="1">
    <citation type="submission" date="2021-02" db="EMBL/GenBank/DDBJ databases">
        <title>Genomic Encyclopedia of Type Strains, Phase IV (KMG-V): Genome sequencing to study the core and pangenomes of soil and plant-associated prokaryotes.</title>
        <authorList>
            <person name="Whitman W."/>
        </authorList>
    </citation>
    <scope>NUCLEOTIDE SEQUENCE</scope>
    <source>
        <strain evidence="1">USDA 406</strain>
    </source>
</reference>
<dbReference type="InterPro" id="IPR010260">
    <property type="entry name" value="AlpA"/>
</dbReference>
<dbReference type="AlphaFoldDB" id="A0A8I2C3V9"/>
<organism evidence="1 2">
    <name type="scientific">Bradyrhizobium elkanii</name>
    <dbReference type="NCBI Taxonomy" id="29448"/>
    <lineage>
        <taxon>Bacteria</taxon>
        <taxon>Pseudomonadati</taxon>
        <taxon>Pseudomonadota</taxon>
        <taxon>Alphaproteobacteria</taxon>
        <taxon>Hyphomicrobiales</taxon>
        <taxon>Nitrobacteraceae</taxon>
        <taxon>Bradyrhizobium</taxon>
    </lineage>
</organism>
<comment type="caution">
    <text evidence="1">The sequence shown here is derived from an EMBL/GenBank/DDBJ whole genome shotgun (WGS) entry which is preliminary data.</text>
</comment>
<accession>A0A8I2C3V9</accession>
<evidence type="ECO:0000313" key="2">
    <source>
        <dbReference type="Proteomes" id="UP000673383"/>
    </source>
</evidence>
<sequence>MTDTDAPEPVKQDNELRQMITMKQVLAKVPFSRSTLLRQVEEGNFPKPRPIASGRVAWYLDEVVEWQRELDRKVA</sequence>
<name>A0A8I2C3V9_BRAEL</name>
<protein>
    <submittedName>
        <fullName evidence="1">Prophage regulatory protein</fullName>
    </submittedName>
</protein>
<proteinExistence type="predicted"/>
<evidence type="ECO:0000313" key="1">
    <source>
        <dbReference type="EMBL" id="MBP1296975.1"/>
    </source>
</evidence>
<dbReference type="Pfam" id="PF05930">
    <property type="entry name" value="Phage_AlpA"/>
    <property type="match status" value="1"/>
</dbReference>
<dbReference type="EMBL" id="JAFICZ010000001">
    <property type="protein sequence ID" value="MBP1296975.1"/>
    <property type="molecule type" value="Genomic_DNA"/>
</dbReference>
<dbReference type="Gene3D" id="1.10.238.160">
    <property type="match status" value="1"/>
</dbReference>
<dbReference type="Proteomes" id="UP000673383">
    <property type="component" value="Unassembled WGS sequence"/>
</dbReference>
<gene>
    <name evidence="1" type="ORF">JOH49_006728</name>
</gene>
<dbReference type="RefSeq" id="WP_035631640.1">
    <property type="nucleotide sequence ID" value="NZ_CP126032.1"/>
</dbReference>